<dbReference type="AlphaFoldDB" id="A0A8T8E528"/>
<gene>
    <name evidence="2" type="ORF">JMJ58_07440</name>
</gene>
<protein>
    <recommendedName>
        <fullName evidence="1">PD(D/E)XK endonuclease domain-containing protein</fullName>
    </recommendedName>
</protein>
<keyword evidence="3" id="KW-1185">Reference proteome</keyword>
<dbReference type="OrthoDB" id="350649at2157"/>
<dbReference type="KEGG" id="hsal:JMJ58_07440"/>
<dbReference type="GO" id="GO:0003676">
    <property type="term" value="F:nucleic acid binding"/>
    <property type="evidence" value="ECO:0007669"/>
    <property type="project" value="InterPro"/>
</dbReference>
<proteinExistence type="predicted"/>
<organism evidence="2 3">
    <name type="scientific">Haloterrigena salifodinae</name>
    <dbReference type="NCBI Taxonomy" id="2675099"/>
    <lineage>
        <taxon>Archaea</taxon>
        <taxon>Methanobacteriati</taxon>
        <taxon>Methanobacteriota</taxon>
        <taxon>Stenosarchaea group</taxon>
        <taxon>Halobacteria</taxon>
        <taxon>Halobacteriales</taxon>
        <taxon>Natrialbaceae</taxon>
        <taxon>Haloterrigena</taxon>
    </lineage>
</organism>
<reference evidence="2 3" key="1">
    <citation type="submission" date="2021-01" db="EMBL/GenBank/DDBJ databases">
        <title>Genome Sequence and Methylation Pattern of Haloterrigena salifodinae BOL5-1, An Extremely Halophilic Archaeon from a Bolivian Salt Mine.</title>
        <authorList>
            <person name="DasSarma P."/>
            <person name="Anton B.P."/>
            <person name="DasSarma S.L."/>
            <person name="von Ehrenheim H.A.L."/>
            <person name="Martinez F.L."/>
            <person name="Guzman D."/>
            <person name="Roberts R.J."/>
            <person name="DasSarma S."/>
        </authorList>
    </citation>
    <scope>NUCLEOTIDE SEQUENCE [LARGE SCALE GENOMIC DNA]</scope>
    <source>
        <strain evidence="2 3">BOL5-1</strain>
    </source>
</reference>
<sequence>MPSESAVLVPRNTKQTGDETEARIIAALIEYDYSVSIPFGDNDRYDLIVDTESRLRRVQYKTGWVEDEVVRFKTASKTTVGGTVTLTDYGGDIDAFAVRCKDTDELYWVSLEAAGRKNTDLRLAEPEIDHSNVKRAEKYRFERRLP</sequence>
<accession>A0A8T8E528</accession>
<evidence type="ECO:0000259" key="1">
    <source>
        <dbReference type="Pfam" id="PF11645"/>
    </source>
</evidence>
<dbReference type="Pfam" id="PF11645">
    <property type="entry name" value="PDDEXK_5"/>
    <property type="match status" value="1"/>
</dbReference>
<dbReference type="InterPro" id="IPR021671">
    <property type="entry name" value="PD(D/E)XK_Endonuc"/>
</dbReference>
<dbReference type="EMBL" id="CP069188">
    <property type="protein sequence ID" value="QRV16693.1"/>
    <property type="molecule type" value="Genomic_DNA"/>
</dbReference>
<dbReference type="InterPro" id="IPR011856">
    <property type="entry name" value="tRNA_endonuc-like_dom_sf"/>
</dbReference>
<evidence type="ECO:0000313" key="3">
    <source>
        <dbReference type="Proteomes" id="UP000637819"/>
    </source>
</evidence>
<dbReference type="Gene3D" id="3.40.1350.10">
    <property type="match status" value="1"/>
</dbReference>
<dbReference type="RefSeq" id="WP_204748897.1">
    <property type="nucleotide sequence ID" value="NZ_CP069188.1"/>
</dbReference>
<dbReference type="GeneID" id="62874946"/>
<name>A0A8T8E528_9EURY</name>
<feature type="domain" description="PD(D/E)XK endonuclease" evidence="1">
    <location>
        <begin position="12"/>
        <end position="141"/>
    </location>
</feature>
<dbReference type="Proteomes" id="UP000637819">
    <property type="component" value="Chromosome"/>
</dbReference>
<evidence type="ECO:0000313" key="2">
    <source>
        <dbReference type="EMBL" id="QRV16693.1"/>
    </source>
</evidence>